<evidence type="ECO:0000259" key="1">
    <source>
        <dbReference type="PROSITE" id="PS50904"/>
    </source>
</evidence>
<accession>Q6FSS5</accession>
<dbReference type="CGD" id="CAL0129981">
    <property type="gene designation" value="CAGL0G08195g"/>
</dbReference>
<dbReference type="HOGENOM" id="CLU_067902_1_1_1"/>
<dbReference type="FunCoup" id="Q6FSS5">
    <property type="interactions" value="1066"/>
</dbReference>
<evidence type="ECO:0000313" key="3">
    <source>
        <dbReference type="EMBL" id="CAG59646.1"/>
    </source>
</evidence>
<dbReference type="KEGG" id="cgr:2888208"/>
<dbReference type="STRING" id="284593.Q6FSS5"/>
<name>Q6FSS5_CANGA</name>
<feature type="domain" description="PRELI/MSF1" evidence="1">
    <location>
        <begin position="1"/>
        <end position="174"/>
    </location>
</feature>
<dbReference type="EMBL" id="CR380953">
    <property type="protein sequence ID" value="CAG59646.1"/>
    <property type="molecule type" value="Genomic_DNA"/>
</dbReference>
<dbReference type="eggNOG" id="KOG3336">
    <property type="taxonomic scope" value="Eukaryota"/>
</dbReference>
<organism evidence="3 4">
    <name type="scientific">Candida glabrata (strain ATCC 2001 / BCRC 20586 / JCM 3761 / NBRC 0622 / NRRL Y-65 / CBS 138)</name>
    <name type="common">Yeast</name>
    <name type="synonym">Nakaseomyces glabratus</name>
    <dbReference type="NCBI Taxonomy" id="284593"/>
    <lineage>
        <taxon>Eukaryota</taxon>
        <taxon>Fungi</taxon>
        <taxon>Dikarya</taxon>
        <taxon>Ascomycota</taxon>
        <taxon>Saccharomycotina</taxon>
        <taxon>Saccharomycetes</taxon>
        <taxon>Saccharomycetales</taxon>
        <taxon>Saccharomycetaceae</taxon>
        <taxon>Nakaseomyces</taxon>
    </lineage>
</organism>
<protein>
    <recommendedName>
        <fullName evidence="1">PRELI/MSF1 domain-containing protein</fullName>
    </recommendedName>
</protein>
<dbReference type="Proteomes" id="UP000002428">
    <property type="component" value="Chromosome G"/>
</dbReference>
<dbReference type="GO" id="GO:0005758">
    <property type="term" value="C:mitochondrial intermembrane space"/>
    <property type="evidence" value="ECO:0007669"/>
    <property type="project" value="InterPro"/>
</dbReference>
<dbReference type="InterPro" id="IPR037365">
    <property type="entry name" value="Slowmo/Ups"/>
</dbReference>
<gene>
    <name evidence="2 3" type="ordered locus">CAGL0G08195g</name>
</gene>
<dbReference type="Pfam" id="PF04707">
    <property type="entry name" value="PRELI"/>
    <property type="match status" value="1"/>
</dbReference>
<dbReference type="RefSeq" id="XP_446719.1">
    <property type="nucleotide sequence ID" value="XM_446719.1"/>
</dbReference>
<dbReference type="PROSITE" id="PS50904">
    <property type="entry name" value="PRELI_MSF1"/>
    <property type="match status" value="1"/>
</dbReference>
<reference evidence="3 4" key="1">
    <citation type="journal article" date="2004" name="Nature">
        <title>Genome evolution in yeasts.</title>
        <authorList>
            <consortium name="Genolevures"/>
            <person name="Dujon B."/>
            <person name="Sherman D."/>
            <person name="Fischer G."/>
            <person name="Durrens P."/>
            <person name="Casaregola S."/>
            <person name="Lafontaine I."/>
            <person name="de Montigny J."/>
            <person name="Marck C."/>
            <person name="Neuveglise C."/>
            <person name="Talla E."/>
            <person name="Goffard N."/>
            <person name="Frangeul L."/>
            <person name="Aigle M."/>
            <person name="Anthouard V."/>
            <person name="Babour A."/>
            <person name="Barbe V."/>
            <person name="Barnay S."/>
            <person name="Blanchin S."/>
            <person name="Beckerich J.M."/>
            <person name="Beyne E."/>
            <person name="Bleykasten C."/>
            <person name="Boisrame A."/>
            <person name="Boyer J."/>
            <person name="Cattolico L."/>
            <person name="Confanioleri F."/>
            <person name="de Daruvar A."/>
            <person name="Despons L."/>
            <person name="Fabre E."/>
            <person name="Fairhead C."/>
            <person name="Ferry-Dumazet H."/>
            <person name="Groppi A."/>
            <person name="Hantraye F."/>
            <person name="Hennequin C."/>
            <person name="Jauniaux N."/>
            <person name="Joyet P."/>
            <person name="Kachouri R."/>
            <person name="Kerrest A."/>
            <person name="Koszul R."/>
            <person name="Lemaire M."/>
            <person name="Lesur I."/>
            <person name="Ma L."/>
            <person name="Muller H."/>
            <person name="Nicaud J.M."/>
            <person name="Nikolski M."/>
            <person name="Oztas S."/>
            <person name="Ozier-Kalogeropoulos O."/>
            <person name="Pellenz S."/>
            <person name="Potier S."/>
            <person name="Richard G.F."/>
            <person name="Straub M.L."/>
            <person name="Suleau A."/>
            <person name="Swennene D."/>
            <person name="Tekaia F."/>
            <person name="Wesolowski-Louvel M."/>
            <person name="Westhof E."/>
            <person name="Wirth B."/>
            <person name="Zeniou-Meyer M."/>
            <person name="Zivanovic I."/>
            <person name="Bolotin-Fukuhara M."/>
            <person name="Thierry A."/>
            <person name="Bouchier C."/>
            <person name="Caudron B."/>
            <person name="Scarpelli C."/>
            <person name="Gaillardin C."/>
            <person name="Weissenbach J."/>
            <person name="Wincker P."/>
            <person name="Souciet J.L."/>
        </authorList>
    </citation>
    <scope>NUCLEOTIDE SEQUENCE [LARGE SCALE GENOMIC DNA]</scope>
    <source>
        <strain evidence="4">ATCC 2001 / BCRC 20586 / JCM 3761 / NBRC 0622 / NRRL Y-65 / CBS 138</strain>
    </source>
</reference>
<dbReference type="AlphaFoldDB" id="Q6FSS5"/>
<proteinExistence type="predicted"/>
<dbReference type="InParanoid" id="Q6FSS5"/>
<keyword evidence="4" id="KW-1185">Reference proteome</keyword>
<evidence type="ECO:0000313" key="4">
    <source>
        <dbReference type="Proteomes" id="UP000002428"/>
    </source>
</evidence>
<dbReference type="InterPro" id="IPR006797">
    <property type="entry name" value="PRELI/MSF1_dom"/>
</dbReference>
<dbReference type="VEuPathDB" id="FungiDB:CAGL0G08195g"/>
<evidence type="ECO:0000313" key="2">
    <source>
        <dbReference type="CGD" id="CAL0129981"/>
    </source>
</evidence>
<sequence length="224" mass="25823">MRLFQNTCEFAYPWDQVTAANWNKYPNEVSTHVVAVDVLRRELSASGRQLVTERLITVKQSVPRWVLLVVGASKQSYVREVSTVDLDTRTLTMRSCNLTFWNIMKVYETVKYMPDAVNPDKTVFKQEAQISVCGTLGRFCNKVEEWSVQRFGENAKKGKMGFDLVLKVFNEHWNQINSDIENVFNETVEDVRSTAGNLIKETERTYSNILGTNQEIFSEAFNKK</sequence>
<dbReference type="PANTHER" id="PTHR11158">
    <property type="entry name" value="MSF1/PX19 RELATED"/>
    <property type="match status" value="1"/>
</dbReference>